<dbReference type="EMBL" id="JAWDGP010005311">
    <property type="protein sequence ID" value="KAK3757899.1"/>
    <property type="molecule type" value="Genomic_DNA"/>
</dbReference>
<proteinExistence type="predicted"/>
<reference evidence="1" key="1">
    <citation type="journal article" date="2023" name="G3 (Bethesda)">
        <title>A reference genome for the long-term kleptoplast-retaining sea slug Elysia crispata morphotype clarki.</title>
        <authorList>
            <person name="Eastman K.E."/>
            <person name="Pendleton A.L."/>
            <person name="Shaikh M.A."/>
            <person name="Suttiyut T."/>
            <person name="Ogas R."/>
            <person name="Tomko P."/>
            <person name="Gavelis G."/>
            <person name="Widhalm J.R."/>
            <person name="Wisecaver J.H."/>
        </authorList>
    </citation>
    <scope>NUCLEOTIDE SEQUENCE</scope>
    <source>
        <strain evidence="1">ECLA1</strain>
    </source>
</reference>
<gene>
    <name evidence="1" type="ORF">RRG08_058815</name>
</gene>
<sequence>ETKYKGIEKLESPAKRWYAQAQRGTGRSSTNVS</sequence>
<dbReference type="AlphaFoldDB" id="A0AAE0YVC9"/>
<evidence type="ECO:0000313" key="2">
    <source>
        <dbReference type="Proteomes" id="UP001283361"/>
    </source>
</evidence>
<evidence type="ECO:0000313" key="1">
    <source>
        <dbReference type="EMBL" id="KAK3757899.1"/>
    </source>
</evidence>
<name>A0AAE0YVC9_9GAST</name>
<keyword evidence="2" id="KW-1185">Reference proteome</keyword>
<accession>A0AAE0YVC9</accession>
<organism evidence="1 2">
    <name type="scientific">Elysia crispata</name>
    <name type="common">lettuce slug</name>
    <dbReference type="NCBI Taxonomy" id="231223"/>
    <lineage>
        <taxon>Eukaryota</taxon>
        <taxon>Metazoa</taxon>
        <taxon>Spiralia</taxon>
        <taxon>Lophotrochozoa</taxon>
        <taxon>Mollusca</taxon>
        <taxon>Gastropoda</taxon>
        <taxon>Heterobranchia</taxon>
        <taxon>Euthyneura</taxon>
        <taxon>Panpulmonata</taxon>
        <taxon>Sacoglossa</taxon>
        <taxon>Placobranchoidea</taxon>
        <taxon>Plakobranchidae</taxon>
        <taxon>Elysia</taxon>
    </lineage>
</organism>
<feature type="non-terminal residue" evidence="1">
    <location>
        <position position="1"/>
    </location>
</feature>
<protein>
    <submittedName>
        <fullName evidence="1">Uncharacterized protein</fullName>
    </submittedName>
</protein>
<comment type="caution">
    <text evidence="1">The sequence shown here is derived from an EMBL/GenBank/DDBJ whole genome shotgun (WGS) entry which is preliminary data.</text>
</comment>
<dbReference type="Proteomes" id="UP001283361">
    <property type="component" value="Unassembled WGS sequence"/>
</dbReference>